<dbReference type="EMBL" id="LSBJ02000005">
    <property type="protein sequence ID" value="OAQ64216.1"/>
    <property type="molecule type" value="Genomic_DNA"/>
</dbReference>
<dbReference type="KEGG" id="pchm:VFPPC_05525"/>
<accession>A0A179FFB4</accession>
<dbReference type="OrthoDB" id="5145552at2759"/>
<feature type="region of interest" description="Disordered" evidence="1">
    <location>
        <begin position="101"/>
        <end position="176"/>
    </location>
</feature>
<dbReference type="AlphaFoldDB" id="A0A179FFB4"/>
<keyword evidence="3" id="KW-1185">Reference proteome</keyword>
<feature type="region of interest" description="Disordered" evidence="1">
    <location>
        <begin position="236"/>
        <end position="260"/>
    </location>
</feature>
<evidence type="ECO:0000313" key="3">
    <source>
        <dbReference type="Proteomes" id="UP000078397"/>
    </source>
</evidence>
<feature type="region of interest" description="Disordered" evidence="1">
    <location>
        <begin position="381"/>
        <end position="478"/>
    </location>
</feature>
<feature type="region of interest" description="Disordered" evidence="1">
    <location>
        <begin position="306"/>
        <end position="339"/>
    </location>
</feature>
<sequence>MTISCHPQFPPDITNNTPMNSSKKPPPRKGQVESDGTTTYRTREEEIRGRLHSGWLRVCIGTAKCDFCQRQSRGVVVRCKECKISICRECSAANCLDGSKNHKLDHDSVDWEPTPLPGKRGGARKRVTRRTKREREAEAGKEKERENRSGRGTKRKYERETEESLSPARDVYPAVGRDETQHVATQTRLESLSPAVEDVASGPIMEAETAAGILAQMHEVGSRTATTTTTAAGAGYRSGVEHDNRSTRARKYPVEPTQPTWSPATPFPNCPYPYSYPYAPPNEAQTRATGHNGTWYIDTSDQRNYQSTYQSTEKTAQRAPLSSLQDSRNPNHTEYNQTFYNGKHYVDGYPENSRENYAVQYHEPASKWTGGALHPYQGALEAYKSKEASRSDPTENSTKQHKGKSAQEPTDPSVSVPLDLPSMLEPQRFAPRPPSCINTDIPEEPPRKRHRRHVGIAGGSAREDSGLRETLAVQQPGE</sequence>
<evidence type="ECO:0000313" key="2">
    <source>
        <dbReference type="EMBL" id="OAQ64216.1"/>
    </source>
</evidence>
<dbReference type="Proteomes" id="UP000078397">
    <property type="component" value="Unassembled WGS sequence"/>
</dbReference>
<protein>
    <submittedName>
        <fullName evidence="2">Uncharacterized protein</fullName>
    </submittedName>
</protein>
<feature type="region of interest" description="Disordered" evidence="1">
    <location>
        <begin position="1"/>
        <end position="41"/>
    </location>
</feature>
<reference evidence="2 3" key="1">
    <citation type="journal article" date="2016" name="PLoS Pathog.">
        <title>Biosynthesis of antibiotic leucinostatins in bio-control fungus Purpureocillium lilacinum and their inhibition on phytophthora revealed by genome mining.</title>
        <authorList>
            <person name="Wang G."/>
            <person name="Liu Z."/>
            <person name="Lin R."/>
            <person name="Li E."/>
            <person name="Mao Z."/>
            <person name="Ling J."/>
            <person name="Yang Y."/>
            <person name="Yin W.B."/>
            <person name="Xie B."/>
        </authorList>
    </citation>
    <scope>NUCLEOTIDE SEQUENCE [LARGE SCALE GENOMIC DNA]</scope>
    <source>
        <strain evidence="2">170</strain>
    </source>
</reference>
<dbReference type="RefSeq" id="XP_018141530.1">
    <property type="nucleotide sequence ID" value="XM_018284708.1"/>
</dbReference>
<feature type="compositionally biased region" description="Basic and acidic residues" evidence="1">
    <location>
        <begin position="383"/>
        <end position="393"/>
    </location>
</feature>
<feature type="compositionally biased region" description="Polar residues" evidence="1">
    <location>
        <begin position="13"/>
        <end position="23"/>
    </location>
</feature>
<comment type="caution">
    <text evidence="2">The sequence shown here is derived from an EMBL/GenBank/DDBJ whole genome shotgun (WGS) entry which is preliminary data.</text>
</comment>
<feature type="compositionally biased region" description="Basic and acidic residues" evidence="1">
    <location>
        <begin position="133"/>
        <end position="159"/>
    </location>
</feature>
<proteinExistence type="predicted"/>
<gene>
    <name evidence="2" type="ORF">VFPPC_05525</name>
</gene>
<feature type="compositionally biased region" description="Basic residues" evidence="1">
    <location>
        <begin position="121"/>
        <end position="132"/>
    </location>
</feature>
<dbReference type="CDD" id="cd19757">
    <property type="entry name" value="Bbox1"/>
    <property type="match status" value="1"/>
</dbReference>
<evidence type="ECO:0000256" key="1">
    <source>
        <dbReference type="SAM" id="MobiDB-lite"/>
    </source>
</evidence>
<organism evidence="2 3">
    <name type="scientific">Pochonia chlamydosporia 170</name>
    <dbReference type="NCBI Taxonomy" id="1380566"/>
    <lineage>
        <taxon>Eukaryota</taxon>
        <taxon>Fungi</taxon>
        <taxon>Dikarya</taxon>
        <taxon>Ascomycota</taxon>
        <taxon>Pezizomycotina</taxon>
        <taxon>Sordariomycetes</taxon>
        <taxon>Hypocreomycetidae</taxon>
        <taxon>Hypocreales</taxon>
        <taxon>Clavicipitaceae</taxon>
        <taxon>Pochonia</taxon>
    </lineage>
</organism>
<name>A0A179FFB4_METCM</name>
<dbReference type="GeneID" id="28848702"/>